<reference evidence="2 3" key="1">
    <citation type="submission" date="2018-12" db="EMBL/GenBank/DDBJ databases">
        <title>Bacillus ochoae sp. nov., Paenibacillus whitsoniae sp. nov., Paenibacillus spiritus sp. nov. Isolated from the Mars Exploration Rover during spacecraft assembly.</title>
        <authorList>
            <person name="Seuylemezian A."/>
            <person name="Vaishampayan P."/>
        </authorList>
    </citation>
    <scope>NUCLEOTIDE SEQUENCE [LARGE SCALE GENOMIC DNA]</scope>
    <source>
        <strain evidence="2 3">MER 54</strain>
    </source>
</reference>
<evidence type="ECO:0000313" key="3">
    <source>
        <dbReference type="Proteomes" id="UP000276128"/>
    </source>
</evidence>
<keyword evidence="1" id="KW-0472">Membrane</keyword>
<protein>
    <submittedName>
        <fullName evidence="2">DUF2232 domain-containing protein</fullName>
    </submittedName>
</protein>
<gene>
    <name evidence="2" type="ORF">EJQ19_22545</name>
</gene>
<dbReference type="Pfam" id="PF09991">
    <property type="entry name" value="DUF2232"/>
    <property type="match status" value="1"/>
</dbReference>
<feature type="transmembrane region" description="Helical" evidence="1">
    <location>
        <begin position="77"/>
        <end position="99"/>
    </location>
</feature>
<organism evidence="2 3">
    <name type="scientific">Paenibacillus whitsoniae</name>
    <dbReference type="NCBI Taxonomy" id="2496558"/>
    <lineage>
        <taxon>Bacteria</taxon>
        <taxon>Bacillati</taxon>
        <taxon>Bacillota</taxon>
        <taxon>Bacilli</taxon>
        <taxon>Bacillales</taxon>
        <taxon>Paenibacillaceae</taxon>
        <taxon>Paenibacillus</taxon>
    </lineage>
</organism>
<keyword evidence="3" id="KW-1185">Reference proteome</keyword>
<name>A0A3S0A1P2_9BACL</name>
<sequence>MTPFIVFTFSFLLVPMVMLFVKSSTKRFIISYVVSLLVIVLLTQWHSWFLITLSLLMLPTVLAMGTLYKRKAPARSVLTAGIVTIIAEALLGLVCGYLFGFDPVARFKDFMQSSIDTMPPAMKELLPTDMEVYLNFIVQVIPLYLIFFALFYAFVTHGVSRWLLNKSGEGIPGLRPMREWMLQKSLVWIYLVAFVLDMFTTPDASSLISTLLMNAMPLLMLVFAVQAIGFLFFVSYANRWKPVLPIIGIVILCVMPPLFLVYSLLGVFDVAFPIRERFKKNL</sequence>
<accession>A0A3S0A1P2</accession>
<keyword evidence="1" id="KW-1133">Transmembrane helix</keyword>
<dbReference type="AlphaFoldDB" id="A0A3S0A1P2"/>
<feature type="transmembrane region" description="Helical" evidence="1">
    <location>
        <begin position="29"/>
        <end position="56"/>
    </location>
</feature>
<keyword evidence="1" id="KW-0812">Transmembrane</keyword>
<feature type="transmembrane region" description="Helical" evidence="1">
    <location>
        <begin position="243"/>
        <end position="265"/>
    </location>
</feature>
<comment type="caution">
    <text evidence="2">The sequence shown here is derived from an EMBL/GenBank/DDBJ whole genome shotgun (WGS) entry which is preliminary data.</text>
</comment>
<dbReference type="OrthoDB" id="2987886at2"/>
<dbReference type="PANTHER" id="PTHR41324:SF1">
    <property type="entry name" value="DUF2232 DOMAIN-CONTAINING PROTEIN"/>
    <property type="match status" value="1"/>
</dbReference>
<dbReference type="EMBL" id="RXHU01000073">
    <property type="protein sequence ID" value="RTE06697.1"/>
    <property type="molecule type" value="Genomic_DNA"/>
</dbReference>
<dbReference type="Proteomes" id="UP000276128">
    <property type="component" value="Unassembled WGS sequence"/>
</dbReference>
<evidence type="ECO:0000313" key="2">
    <source>
        <dbReference type="EMBL" id="RTE06697.1"/>
    </source>
</evidence>
<feature type="transmembrane region" description="Helical" evidence="1">
    <location>
        <begin position="214"/>
        <end position="236"/>
    </location>
</feature>
<evidence type="ECO:0000256" key="1">
    <source>
        <dbReference type="SAM" id="Phobius"/>
    </source>
</evidence>
<dbReference type="InterPro" id="IPR018710">
    <property type="entry name" value="DUF2232"/>
</dbReference>
<proteinExistence type="predicted"/>
<feature type="transmembrane region" description="Helical" evidence="1">
    <location>
        <begin position="132"/>
        <end position="155"/>
    </location>
</feature>
<dbReference type="PANTHER" id="PTHR41324">
    <property type="entry name" value="MEMBRANE PROTEIN-RELATED"/>
    <property type="match status" value="1"/>
</dbReference>
<feature type="transmembrane region" description="Helical" evidence="1">
    <location>
        <begin position="185"/>
        <end position="202"/>
    </location>
</feature>